<evidence type="ECO:0008006" key="4">
    <source>
        <dbReference type="Google" id="ProtNLM"/>
    </source>
</evidence>
<evidence type="ECO:0000313" key="2">
    <source>
        <dbReference type="EMBL" id="ORX14610.1"/>
    </source>
</evidence>
<evidence type="ECO:0000256" key="1">
    <source>
        <dbReference type="ARBA" id="ARBA00022729"/>
    </source>
</evidence>
<dbReference type="EMBL" id="LQQA01000015">
    <property type="protein sequence ID" value="ORX14610.1"/>
    <property type="molecule type" value="Genomic_DNA"/>
</dbReference>
<reference evidence="2 3" key="1">
    <citation type="submission" date="2016-01" db="EMBL/GenBank/DDBJ databases">
        <title>The new phylogeny of the genus Mycobacterium.</title>
        <authorList>
            <person name="Tarcisio F."/>
            <person name="Conor M."/>
            <person name="Antonella G."/>
            <person name="Elisabetta G."/>
            <person name="Giulia F.S."/>
            <person name="Sara T."/>
            <person name="Anna F."/>
            <person name="Clotilde B."/>
            <person name="Roberto B."/>
            <person name="Veronica D.S."/>
            <person name="Fabio R."/>
            <person name="Monica P."/>
            <person name="Olivier J."/>
            <person name="Enrico T."/>
            <person name="Nicola S."/>
        </authorList>
    </citation>
    <scope>NUCLEOTIDE SEQUENCE [LARGE SCALE GENOMIC DNA]</scope>
    <source>
        <strain evidence="2 3">ATCC 700010</strain>
    </source>
</reference>
<dbReference type="Pfam" id="PF10738">
    <property type="entry name" value="Lpp-LpqN"/>
    <property type="match status" value="1"/>
</dbReference>
<protein>
    <recommendedName>
        <fullName evidence="4">Lipoprotein LpqN</fullName>
    </recommendedName>
</protein>
<accession>A0A1X2F840</accession>
<dbReference type="AlphaFoldDB" id="A0A1X2F840"/>
<comment type="caution">
    <text evidence="2">The sequence shown here is derived from an EMBL/GenBank/DDBJ whole genome shotgun (WGS) entry which is preliminary data.</text>
</comment>
<dbReference type="Gene3D" id="3.40.1000.10">
    <property type="entry name" value="Mog1/PsbP, alpha/beta/alpha sandwich"/>
    <property type="match status" value="1"/>
</dbReference>
<dbReference type="InterPro" id="IPR019674">
    <property type="entry name" value="Lipoprotein_LpqN/LpqT-like"/>
</dbReference>
<proteinExistence type="predicted"/>
<evidence type="ECO:0000313" key="3">
    <source>
        <dbReference type="Proteomes" id="UP000193964"/>
    </source>
</evidence>
<sequence>MTIFQFLEQQGIQITWQTEETLSGIHVSVAEPSGWVKAAPEEAGDTGGAFQIFGKKDVPEGEYIPRAILMVGQLSGPVDPQQVVSYGFVDAERLPEWHRIRASLDDYSGFPSSFIEGTYRNEGNEFHVYNRYIIAAGAGKDFLVQWTVRATESQIDGIADDIDQLENKLSITAD</sequence>
<organism evidence="2 3">
    <name type="scientific">Mycolicibacterium wolinskyi</name>
    <dbReference type="NCBI Taxonomy" id="59750"/>
    <lineage>
        <taxon>Bacteria</taxon>
        <taxon>Bacillati</taxon>
        <taxon>Actinomycetota</taxon>
        <taxon>Actinomycetes</taxon>
        <taxon>Mycobacteriales</taxon>
        <taxon>Mycobacteriaceae</taxon>
        <taxon>Mycolicibacterium</taxon>
    </lineage>
</organism>
<keyword evidence="1" id="KW-0732">Signal</keyword>
<name>A0A1X2F840_9MYCO</name>
<gene>
    <name evidence="2" type="ORF">AWC31_25850</name>
</gene>
<dbReference type="Proteomes" id="UP000193964">
    <property type="component" value="Unassembled WGS sequence"/>
</dbReference>